<dbReference type="PROSITE" id="PS01050">
    <property type="entry name" value="YJEF_C_2"/>
    <property type="match status" value="1"/>
</dbReference>
<proteinExistence type="inferred from homology"/>
<evidence type="ECO:0000256" key="8">
    <source>
        <dbReference type="ARBA" id="ARBA00022857"/>
    </source>
</evidence>
<keyword evidence="10 17" id="KW-0520">NAD</keyword>
<evidence type="ECO:0000256" key="14">
    <source>
        <dbReference type="ARBA" id="ARBA00025153"/>
    </source>
</evidence>
<evidence type="ECO:0000256" key="6">
    <source>
        <dbReference type="ARBA" id="ARBA00022741"/>
    </source>
</evidence>
<comment type="function">
    <text evidence="17">Catalyzes the dehydration of the S-form of NAD(P)HX at the expense of ADP, which is converted to AMP. Together with NAD(P)HX epimerase, which catalyzes the epimerization of the S- and R-forms, the enzyme allows the repair of both epimers of NAD(P)HX, a damaged form of NAD(P)H that is a result of enzymatic or heat-dependent hydration.</text>
</comment>
<evidence type="ECO:0000256" key="12">
    <source>
        <dbReference type="ARBA" id="ARBA00023239"/>
    </source>
</evidence>
<evidence type="ECO:0000256" key="19">
    <source>
        <dbReference type="PIRNR" id="PIRNR017184"/>
    </source>
</evidence>
<keyword evidence="7 17" id="KW-0067">ATP-binding</keyword>
<dbReference type="NCBIfam" id="TIGR00197">
    <property type="entry name" value="yjeF_nterm"/>
    <property type="match status" value="1"/>
</dbReference>
<comment type="subunit">
    <text evidence="17">Homotetramer.</text>
</comment>
<organism evidence="22 23">
    <name type="scientific">Thiohalorhabdus denitrificans</name>
    <dbReference type="NCBI Taxonomy" id="381306"/>
    <lineage>
        <taxon>Bacteria</taxon>
        <taxon>Pseudomonadati</taxon>
        <taxon>Pseudomonadota</taxon>
        <taxon>Gammaproteobacteria</taxon>
        <taxon>Thiohalorhabdales</taxon>
        <taxon>Thiohalorhabdaceae</taxon>
        <taxon>Thiohalorhabdus</taxon>
    </lineage>
</organism>
<keyword evidence="11 18" id="KW-0413">Isomerase</keyword>
<dbReference type="PIRSF" id="PIRSF017184">
    <property type="entry name" value="Nnr"/>
    <property type="match status" value="1"/>
</dbReference>
<dbReference type="STRING" id="381306.AN478_08760"/>
<evidence type="ECO:0000256" key="15">
    <source>
        <dbReference type="ARBA" id="ARBA00048238"/>
    </source>
</evidence>
<keyword evidence="9 18" id="KW-0630">Potassium</keyword>
<dbReference type="InterPro" id="IPR004443">
    <property type="entry name" value="YjeF_N_dom"/>
</dbReference>
<dbReference type="Proteomes" id="UP000183104">
    <property type="component" value="Unassembled WGS sequence"/>
</dbReference>
<dbReference type="InterPro" id="IPR036652">
    <property type="entry name" value="YjeF_N_dom_sf"/>
</dbReference>
<protein>
    <recommendedName>
        <fullName evidence="19">Bifunctional NAD(P)H-hydrate repair enzyme</fullName>
    </recommendedName>
    <alternativeName>
        <fullName evidence="19">Nicotinamide nucleotide repair protein</fullName>
    </alternativeName>
    <domain>
        <recommendedName>
            <fullName evidence="19">ADP-dependent (S)-NAD(P)H-hydrate dehydratase</fullName>
            <ecNumber evidence="19">4.2.1.136</ecNumber>
        </recommendedName>
        <alternativeName>
            <fullName evidence="19">ADP-dependent NAD(P)HX dehydratase</fullName>
        </alternativeName>
    </domain>
    <domain>
        <recommendedName>
            <fullName evidence="19">NAD(P)H-hydrate epimerase</fullName>
            <ecNumber evidence="19">5.1.99.6</ecNumber>
        </recommendedName>
    </domain>
</protein>
<dbReference type="InterPro" id="IPR030677">
    <property type="entry name" value="Nnr"/>
</dbReference>
<evidence type="ECO:0000256" key="5">
    <source>
        <dbReference type="ARBA" id="ARBA00022723"/>
    </source>
</evidence>
<evidence type="ECO:0000259" key="20">
    <source>
        <dbReference type="PROSITE" id="PS51383"/>
    </source>
</evidence>
<comment type="cofactor">
    <cofactor evidence="18 19">
        <name>K(+)</name>
        <dbReference type="ChEBI" id="CHEBI:29103"/>
    </cofactor>
    <text evidence="18 19">Binds 1 potassium ion per subunit.</text>
</comment>
<dbReference type="SUPFAM" id="SSF53613">
    <property type="entry name" value="Ribokinase-like"/>
    <property type="match status" value="1"/>
</dbReference>
<feature type="domain" description="YjeF N-terminal" evidence="21">
    <location>
        <begin position="11"/>
        <end position="213"/>
    </location>
</feature>
<sequence length="508" mass="52424">MEDRLYTAEEVRRLDRAAMDAGIPGLVLMERAGEGVVDAIDTRWPRIGELRVVVLAGGGNNGGDGYVVARRLRERGCRVDLIAASDPDRLQGDAAQAARRWREEGGEVLPASASPAGYDLVVDALLGTGLDREVRPPYRELIEAANADTAPVVAVDIPSGLHSDTGQVLGVAAAAELTVTFVGLKRGLFTAEGPGTAGEVRFEGLGIPEGIRSARPAAGRRLVAAALRLEARRGNAHKGDFGRVVVAGGATGTTGAAVMAAWSALRGGAGWVVCCLPREASAQATASRPELMTAAWDSDTGLPEAATARSGVLAVGPGMGRSAQALTLLEDALAQPVPVVVDADGLNLLAEHPHLVEAAACRDAPTVLTPHPGEAARLLGTEPGRVQADRFEAAQRIAERYDAVCCLKGAGSVVRAPDGRYAVNPTGNPGMAMAGQGDVLTGIVAARLAADRGDAFQASCRAVWAHGRAADRVAEERGPFGYTATECADALPGVWAELVPAPRAAANN</sequence>
<evidence type="ECO:0000256" key="2">
    <source>
        <dbReference type="ARBA" id="ARBA00000909"/>
    </source>
</evidence>
<evidence type="ECO:0000256" key="10">
    <source>
        <dbReference type="ARBA" id="ARBA00023027"/>
    </source>
</evidence>
<dbReference type="HAMAP" id="MF_01965">
    <property type="entry name" value="NADHX_dehydratase"/>
    <property type="match status" value="1"/>
</dbReference>
<comment type="catalytic activity">
    <reaction evidence="15 17 19">
        <text>(6S)-NADHX + ADP = AMP + phosphate + NADH + H(+)</text>
        <dbReference type="Rhea" id="RHEA:32223"/>
        <dbReference type="ChEBI" id="CHEBI:15378"/>
        <dbReference type="ChEBI" id="CHEBI:43474"/>
        <dbReference type="ChEBI" id="CHEBI:57945"/>
        <dbReference type="ChEBI" id="CHEBI:64074"/>
        <dbReference type="ChEBI" id="CHEBI:456215"/>
        <dbReference type="ChEBI" id="CHEBI:456216"/>
        <dbReference type="EC" id="4.2.1.136"/>
    </reaction>
</comment>
<dbReference type="Pfam" id="PF01256">
    <property type="entry name" value="Carb_kinase"/>
    <property type="match status" value="1"/>
</dbReference>
<dbReference type="Gene3D" id="3.40.1190.20">
    <property type="match status" value="1"/>
</dbReference>
<keyword evidence="12 17" id="KW-0456">Lyase</keyword>
<evidence type="ECO:0000256" key="3">
    <source>
        <dbReference type="ARBA" id="ARBA00006001"/>
    </source>
</evidence>
<dbReference type="PANTHER" id="PTHR12592">
    <property type="entry name" value="ATP-DEPENDENT (S)-NAD(P)H-HYDRATE DEHYDRATASE FAMILY MEMBER"/>
    <property type="match status" value="1"/>
</dbReference>
<comment type="function">
    <text evidence="14 19">Bifunctional enzyme that catalyzes the epimerization of the S- and R-forms of NAD(P)HX and the dehydration of the S-form of NAD(P)HX at the expense of ADP, which is converted to AMP. This allows the repair of both epimers of NAD(P)HX, a damaged form of NAD(P)H that is a result of enzymatic or heat-dependent hydration.</text>
</comment>
<dbReference type="PROSITE" id="PS51385">
    <property type="entry name" value="YJEF_N"/>
    <property type="match status" value="1"/>
</dbReference>
<comment type="similarity">
    <text evidence="18">Belongs to the NnrE/AIBP family.</text>
</comment>
<feature type="binding site" evidence="18">
    <location>
        <position position="138"/>
    </location>
    <ligand>
        <name>(6S)-NADPHX</name>
        <dbReference type="ChEBI" id="CHEBI:64076"/>
    </ligand>
</feature>
<keyword evidence="5 18" id="KW-0479">Metal-binding</keyword>
<evidence type="ECO:0000256" key="16">
    <source>
        <dbReference type="ARBA" id="ARBA00049209"/>
    </source>
</evidence>
<dbReference type="InterPro" id="IPR000631">
    <property type="entry name" value="CARKD"/>
</dbReference>
<dbReference type="PROSITE" id="PS51383">
    <property type="entry name" value="YJEF_C_3"/>
    <property type="match status" value="1"/>
</dbReference>
<evidence type="ECO:0000313" key="22">
    <source>
        <dbReference type="EMBL" id="SCX84539.1"/>
    </source>
</evidence>
<dbReference type="EC" id="5.1.99.6" evidence="19"/>
<dbReference type="SUPFAM" id="SSF64153">
    <property type="entry name" value="YjeF N-terminal domain-like"/>
    <property type="match status" value="1"/>
</dbReference>
<keyword evidence="6 17" id="KW-0547">Nucleotide-binding</keyword>
<dbReference type="GO" id="GO:0005524">
    <property type="term" value="F:ATP binding"/>
    <property type="evidence" value="ECO:0007669"/>
    <property type="project" value="UniProtKB-UniRule"/>
</dbReference>
<evidence type="ECO:0000259" key="21">
    <source>
        <dbReference type="PROSITE" id="PS51385"/>
    </source>
</evidence>
<feature type="binding site" evidence="17">
    <location>
        <position position="318"/>
    </location>
    <ligand>
        <name>(6S)-NADPHX</name>
        <dbReference type="ChEBI" id="CHEBI:64076"/>
    </ligand>
</feature>
<dbReference type="GO" id="GO:0046872">
    <property type="term" value="F:metal ion binding"/>
    <property type="evidence" value="ECO:0007669"/>
    <property type="project" value="UniProtKB-UniRule"/>
</dbReference>
<evidence type="ECO:0000256" key="13">
    <source>
        <dbReference type="ARBA" id="ARBA00023268"/>
    </source>
</evidence>
<feature type="binding site" evidence="18">
    <location>
        <position position="61"/>
    </location>
    <ligand>
        <name>K(+)</name>
        <dbReference type="ChEBI" id="CHEBI:29103"/>
    </ligand>
</feature>
<dbReference type="EC" id="4.2.1.136" evidence="19"/>
<keyword evidence="23" id="KW-1185">Reference proteome</keyword>
<dbReference type="Pfam" id="PF03853">
    <property type="entry name" value="YjeF_N"/>
    <property type="match status" value="1"/>
</dbReference>
<feature type="binding site" evidence="17">
    <location>
        <position position="438"/>
    </location>
    <ligand>
        <name>(6S)-NADPHX</name>
        <dbReference type="ChEBI" id="CHEBI:64076"/>
    </ligand>
</feature>
<dbReference type="InterPro" id="IPR017953">
    <property type="entry name" value="Carbohydrate_kinase_pred_CS"/>
</dbReference>
<dbReference type="EMBL" id="FMUN01000001">
    <property type="protein sequence ID" value="SCX84539.1"/>
    <property type="molecule type" value="Genomic_DNA"/>
</dbReference>
<feature type="binding site" evidence="18">
    <location>
        <position position="156"/>
    </location>
    <ligand>
        <name>(6S)-NADPHX</name>
        <dbReference type="ChEBI" id="CHEBI:64076"/>
    </ligand>
</feature>
<comment type="cofactor">
    <cofactor evidence="17">
        <name>Mg(2+)</name>
        <dbReference type="ChEBI" id="CHEBI:18420"/>
    </cofactor>
</comment>
<keyword evidence="8 17" id="KW-0521">NADP</keyword>
<dbReference type="HAMAP" id="MF_01966">
    <property type="entry name" value="NADHX_epimerase"/>
    <property type="match status" value="1"/>
</dbReference>
<feature type="binding site" evidence="18">
    <location>
        <begin position="60"/>
        <end position="64"/>
    </location>
    <ligand>
        <name>(6S)-NADPHX</name>
        <dbReference type="ChEBI" id="CHEBI:64076"/>
    </ligand>
</feature>
<name>A0A0P9ED45_9GAMM</name>
<keyword evidence="13" id="KW-0511">Multifunctional enzyme</keyword>
<dbReference type="GO" id="GO:0110051">
    <property type="term" value="P:metabolite repair"/>
    <property type="evidence" value="ECO:0007669"/>
    <property type="project" value="TreeGrafter"/>
</dbReference>
<evidence type="ECO:0000256" key="17">
    <source>
        <dbReference type="HAMAP-Rule" id="MF_01965"/>
    </source>
</evidence>
<comment type="catalytic activity">
    <reaction evidence="1 18 19">
        <text>(6R)-NADHX = (6S)-NADHX</text>
        <dbReference type="Rhea" id="RHEA:32215"/>
        <dbReference type="ChEBI" id="CHEBI:64074"/>
        <dbReference type="ChEBI" id="CHEBI:64075"/>
        <dbReference type="EC" id="5.1.99.6"/>
    </reaction>
</comment>
<reference evidence="23" key="1">
    <citation type="submission" date="2016-10" db="EMBL/GenBank/DDBJ databases">
        <authorList>
            <person name="Varghese N."/>
        </authorList>
    </citation>
    <scope>NUCLEOTIDE SEQUENCE [LARGE SCALE GENOMIC DNA]</scope>
    <source>
        <strain evidence="23">HL 19</strain>
    </source>
</reference>
<dbReference type="NCBIfam" id="TIGR00196">
    <property type="entry name" value="yjeF_cterm"/>
    <property type="match status" value="1"/>
</dbReference>
<evidence type="ECO:0000256" key="9">
    <source>
        <dbReference type="ARBA" id="ARBA00022958"/>
    </source>
</evidence>
<feature type="binding site" evidence="18">
    <location>
        <position position="123"/>
    </location>
    <ligand>
        <name>K(+)</name>
        <dbReference type="ChEBI" id="CHEBI:29103"/>
    </ligand>
</feature>
<dbReference type="GO" id="GO:0046496">
    <property type="term" value="P:nicotinamide nucleotide metabolic process"/>
    <property type="evidence" value="ECO:0007669"/>
    <property type="project" value="UniProtKB-UniRule"/>
</dbReference>
<comment type="similarity">
    <text evidence="4 19">In the C-terminal section; belongs to the NnrD/CARKD family.</text>
</comment>
<feature type="binding site" evidence="17">
    <location>
        <position position="256"/>
    </location>
    <ligand>
        <name>(6S)-NADPHX</name>
        <dbReference type="ChEBI" id="CHEBI:64076"/>
    </ligand>
</feature>
<evidence type="ECO:0000256" key="18">
    <source>
        <dbReference type="HAMAP-Rule" id="MF_01966"/>
    </source>
</evidence>
<dbReference type="RefSeq" id="WP_054966228.1">
    <property type="nucleotide sequence ID" value="NZ_FMUN01000001.1"/>
</dbReference>
<evidence type="ECO:0000256" key="7">
    <source>
        <dbReference type="ARBA" id="ARBA00022840"/>
    </source>
</evidence>
<comment type="function">
    <text evidence="18">Catalyzes the epimerization of the S- and R-forms of NAD(P)HX, a damaged form of NAD(P)H that is a result of enzymatic or heat-dependent hydration. This is a prerequisite for the S-specific NAD(P)H-hydrate dehydratase to allow the repair of both epimers of NAD(P)HX.</text>
</comment>
<comment type="similarity">
    <text evidence="3 19">In the N-terminal section; belongs to the NnrE/AIBP family.</text>
</comment>
<feature type="binding site" evidence="18">
    <location>
        <position position="159"/>
    </location>
    <ligand>
        <name>K(+)</name>
        <dbReference type="ChEBI" id="CHEBI:29103"/>
    </ligand>
</feature>
<dbReference type="GO" id="GO:0052855">
    <property type="term" value="F:ADP-dependent NAD(P)H-hydrate dehydratase activity"/>
    <property type="evidence" value="ECO:0007669"/>
    <property type="project" value="UniProtKB-UniRule"/>
</dbReference>
<feature type="binding site" evidence="17">
    <location>
        <position position="437"/>
    </location>
    <ligand>
        <name>AMP</name>
        <dbReference type="ChEBI" id="CHEBI:456215"/>
    </ligand>
</feature>
<comment type="catalytic activity">
    <reaction evidence="16 17 19">
        <text>(6S)-NADPHX + ADP = AMP + phosphate + NADPH + H(+)</text>
        <dbReference type="Rhea" id="RHEA:32235"/>
        <dbReference type="ChEBI" id="CHEBI:15378"/>
        <dbReference type="ChEBI" id="CHEBI:43474"/>
        <dbReference type="ChEBI" id="CHEBI:57783"/>
        <dbReference type="ChEBI" id="CHEBI:64076"/>
        <dbReference type="ChEBI" id="CHEBI:456215"/>
        <dbReference type="ChEBI" id="CHEBI:456216"/>
        <dbReference type="EC" id="4.2.1.136"/>
    </reaction>
</comment>
<dbReference type="AlphaFoldDB" id="A0A0P9ED45"/>
<feature type="binding site" evidence="18">
    <location>
        <begin position="127"/>
        <end position="133"/>
    </location>
    <ligand>
        <name>(6S)-NADPHX</name>
        <dbReference type="ChEBI" id="CHEBI:64076"/>
    </ligand>
</feature>
<evidence type="ECO:0000256" key="1">
    <source>
        <dbReference type="ARBA" id="ARBA00000013"/>
    </source>
</evidence>
<dbReference type="CDD" id="cd01171">
    <property type="entry name" value="YXKO-related"/>
    <property type="match status" value="1"/>
</dbReference>
<dbReference type="Gene3D" id="3.40.50.10260">
    <property type="entry name" value="YjeF N-terminal domain"/>
    <property type="match status" value="1"/>
</dbReference>
<gene>
    <name evidence="17" type="primary">nnrD</name>
    <name evidence="18" type="synonym">nnrE</name>
    <name evidence="22" type="ORF">SAMN05661077_0652</name>
</gene>
<comment type="catalytic activity">
    <reaction evidence="2 18 19">
        <text>(6R)-NADPHX = (6S)-NADPHX</text>
        <dbReference type="Rhea" id="RHEA:32227"/>
        <dbReference type="ChEBI" id="CHEBI:64076"/>
        <dbReference type="ChEBI" id="CHEBI:64077"/>
        <dbReference type="EC" id="5.1.99.6"/>
    </reaction>
</comment>
<feature type="binding site" evidence="17">
    <location>
        <begin position="408"/>
        <end position="412"/>
    </location>
    <ligand>
        <name>AMP</name>
        <dbReference type="ChEBI" id="CHEBI:456215"/>
    </ligand>
</feature>
<evidence type="ECO:0000256" key="4">
    <source>
        <dbReference type="ARBA" id="ARBA00009524"/>
    </source>
</evidence>
<dbReference type="PATRIC" id="fig|381306.5.peg.403"/>
<evidence type="ECO:0000256" key="11">
    <source>
        <dbReference type="ARBA" id="ARBA00023235"/>
    </source>
</evidence>
<dbReference type="InterPro" id="IPR029056">
    <property type="entry name" value="Ribokinase-like"/>
</dbReference>
<feature type="binding site" evidence="17">
    <location>
        <position position="371"/>
    </location>
    <ligand>
        <name>(6S)-NADPHX</name>
        <dbReference type="ChEBI" id="CHEBI:64076"/>
    </ligand>
</feature>
<dbReference type="GO" id="GO:0052856">
    <property type="term" value="F:NAD(P)HX epimerase activity"/>
    <property type="evidence" value="ECO:0007669"/>
    <property type="project" value="UniProtKB-UniRule"/>
</dbReference>
<comment type="similarity">
    <text evidence="17">Belongs to the NnrD/CARKD family.</text>
</comment>
<accession>A0A0P9ED45</accession>
<dbReference type="OrthoDB" id="9806925at2"/>
<feature type="domain" description="YjeF C-terminal" evidence="20">
    <location>
        <begin position="221"/>
        <end position="498"/>
    </location>
</feature>
<dbReference type="PANTHER" id="PTHR12592:SF0">
    <property type="entry name" value="ATP-DEPENDENT (S)-NAD(P)H-HYDRATE DEHYDRATASE"/>
    <property type="match status" value="1"/>
</dbReference>
<evidence type="ECO:0000313" key="23">
    <source>
        <dbReference type="Proteomes" id="UP000183104"/>
    </source>
</evidence>